<name>A0A1T5EW23_9SPHN</name>
<gene>
    <name evidence="3" type="ORF">SAMN06295937_102540</name>
</gene>
<evidence type="ECO:0000313" key="3">
    <source>
        <dbReference type="EMBL" id="SKB88019.1"/>
    </source>
</evidence>
<feature type="chain" id="PRO_5013137779" description="Beta-barrel assembly machine subunit BamF" evidence="2">
    <location>
        <begin position="22"/>
        <end position="96"/>
    </location>
</feature>
<reference evidence="4" key="1">
    <citation type="submission" date="2017-02" db="EMBL/GenBank/DDBJ databases">
        <authorList>
            <person name="Varghese N."/>
            <person name="Submissions S."/>
        </authorList>
    </citation>
    <scope>NUCLEOTIDE SEQUENCE [LARGE SCALE GENOMIC DNA]</scope>
    <source>
        <strain evidence="4">R11H</strain>
    </source>
</reference>
<dbReference type="RefSeq" id="WP_139375829.1">
    <property type="nucleotide sequence ID" value="NZ_FUYP01000025.1"/>
</dbReference>
<dbReference type="PROSITE" id="PS51257">
    <property type="entry name" value="PROKAR_LIPOPROTEIN"/>
    <property type="match status" value="1"/>
</dbReference>
<protein>
    <recommendedName>
        <fullName evidence="5">Beta-barrel assembly machine subunit BamF</fullName>
    </recommendedName>
</protein>
<evidence type="ECO:0000256" key="2">
    <source>
        <dbReference type="SAM" id="SignalP"/>
    </source>
</evidence>
<sequence>MNIDSFRKLACLALLPMVAGCASVPSILEEPGDSRFGEANRQTMMAQVIDPDPVYDEPMTGSGEQTQKAVERYRTDAVKQPDGIRTTDAGSASGPQ</sequence>
<dbReference type="Proteomes" id="UP000190044">
    <property type="component" value="Unassembled WGS sequence"/>
</dbReference>
<accession>A0A1T5EW23</accession>
<evidence type="ECO:0000256" key="1">
    <source>
        <dbReference type="SAM" id="MobiDB-lite"/>
    </source>
</evidence>
<feature type="region of interest" description="Disordered" evidence="1">
    <location>
        <begin position="74"/>
        <end position="96"/>
    </location>
</feature>
<keyword evidence="2" id="KW-0732">Signal</keyword>
<proteinExistence type="predicted"/>
<dbReference type="AlphaFoldDB" id="A0A1T5EW23"/>
<dbReference type="OrthoDB" id="7409056at2"/>
<keyword evidence="4" id="KW-1185">Reference proteome</keyword>
<evidence type="ECO:0008006" key="5">
    <source>
        <dbReference type="Google" id="ProtNLM"/>
    </source>
</evidence>
<dbReference type="EMBL" id="FUYP01000025">
    <property type="protein sequence ID" value="SKB88019.1"/>
    <property type="molecule type" value="Genomic_DNA"/>
</dbReference>
<evidence type="ECO:0000313" key="4">
    <source>
        <dbReference type="Proteomes" id="UP000190044"/>
    </source>
</evidence>
<organism evidence="3 4">
    <name type="scientific">Sphingopyxis flava</name>
    <dbReference type="NCBI Taxonomy" id="1507287"/>
    <lineage>
        <taxon>Bacteria</taxon>
        <taxon>Pseudomonadati</taxon>
        <taxon>Pseudomonadota</taxon>
        <taxon>Alphaproteobacteria</taxon>
        <taxon>Sphingomonadales</taxon>
        <taxon>Sphingomonadaceae</taxon>
        <taxon>Sphingopyxis</taxon>
    </lineage>
</organism>
<feature type="signal peptide" evidence="2">
    <location>
        <begin position="1"/>
        <end position="21"/>
    </location>
</feature>